<protein>
    <submittedName>
        <fullName evidence="2">Syringomycin synthetase</fullName>
    </submittedName>
</protein>
<gene>
    <name evidence="2" type="ORF">PSYMO_26509</name>
</gene>
<organism evidence="2 3">
    <name type="scientific">Pseudomonas amygdali pv. mori str. 301020</name>
    <dbReference type="NCBI Taxonomy" id="629261"/>
    <lineage>
        <taxon>Bacteria</taxon>
        <taxon>Pseudomonadati</taxon>
        <taxon>Pseudomonadota</taxon>
        <taxon>Gammaproteobacteria</taxon>
        <taxon>Pseudomonadales</taxon>
        <taxon>Pseudomonadaceae</taxon>
        <taxon>Pseudomonas</taxon>
        <taxon>Pseudomonas amygdali</taxon>
    </lineage>
</organism>
<dbReference type="EMBL" id="AEAG01001042">
    <property type="protein sequence ID" value="EGH24810.1"/>
    <property type="molecule type" value="Genomic_DNA"/>
</dbReference>
<dbReference type="GO" id="GO:0043041">
    <property type="term" value="P:amino acid activation for nonribosomal peptide biosynthetic process"/>
    <property type="evidence" value="ECO:0007669"/>
    <property type="project" value="TreeGrafter"/>
</dbReference>
<dbReference type="Pfam" id="PF00668">
    <property type="entry name" value="Condensation"/>
    <property type="match status" value="1"/>
</dbReference>
<feature type="non-terminal residue" evidence="2">
    <location>
        <position position="553"/>
    </location>
</feature>
<name>A0A656GHP1_PSEA0</name>
<dbReference type="GO" id="GO:0044550">
    <property type="term" value="P:secondary metabolite biosynthetic process"/>
    <property type="evidence" value="ECO:0007669"/>
    <property type="project" value="TreeGrafter"/>
</dbReference>
<dbReference type="InterPro" id="IPR001242">
    <property type="entry name" value="Condensation_dom"/>
</dbReference>
<dbReference type="Gene3D" id="3.30.559.30">
    <property type="entry name" value="Nonribosomal peptide synthetase, condensation domain"/>
    <property type="match status" value="1"/>
</dbReference>
<evidence type="ECO:0000259" key="1">
    <source>
        <dbReference type="PROSITE" id="PS50075"/>
    </source>
</evidence>
<dbReference type="SUPFAM" id="SSF47336">
    <property type="entry name" value="ACP-like"/>
    <property type="match status" value="1"/>
</dbReference>
<dbReference type="AlphaFoldDB" id="A0A656GHP1"/>
<dbReference type="GO" id="GO:0031177">
    <property type="term" value="F:phosphopantetheine binding"/>
    <property type="evidence" value="ECO:0007669"/>
    <property type="project" value="TreeGrafter"/>
</dbReference>
<dbReference type="Pfam" id="PF00550">
    <property type="entry name" value="PP-binding"/>
    <property type="match status" value="1"/>
</dbReference>
<feature type="non-terminal residue" evidence="2">
    <location>
        <position position="1"/>
    </location>
</feature>
<dbReference type="SUPFAM" id="SSF52777">
    <property type="entry name" value="CoA-dependent acyltransferases"/>
    <property type="match status" value="2"/>
</dbReference>
<feature type="domain" description="Carrier" evidence="1">
    <location>
        <begin position="1"/>
        <end position="60"/>
    </location>
</feature>
<dbReference type="Proteomes" id="UP000003465">
    <property type="component" value="Unassembled WGS sequence"/>
</dbReference>
<dbReference type="CDD" id="cd19544">
    <property type="entry name" value="E-C_NRPS"/>
    <property type="match status" value="1"/>
</dbReference>
<evidence type="ECO:0000313" key="2">
    <source>
        <dbReference type="EMBL" id="EGH24810.1"/>
    </source>
</evidence>
<dbReference type="PROSITE" id="PS50075">
    <property type="entry name" value="CARRIER"/>
    <property type="match status" value="1"/>
</dbReference>
<sequence length="553" mass="61287">EVLGVERVGRNDNFFELGGHSLLALSVLERMRAQGMAVQVRTLFQQPELAAFTLAVAQNRDRHDVVVPPNLIPDNCQAIRPEMLPLIDLDARQIERIEAAIPGGSGNIQDIYPLAPLQEGILFHHLQPQGDVYVITHLLSFDSQARLESFVANFNQVIMRHDILRTAVLWEELDQPVQVVCRKAQIQIEWLSDETDVSDTVVERLNFYTDPRCPRIDVSRAPMIRTVCAYDAEQGRWLLQLISQHLVMDHATLELIVEEISLIQDGREADLPEPIPFRRFVVQAQQGMSRVEHEAFFTQVLGDVDESTAPFGLLDVQRDGQAIVEARLPLADDLSVRVRQQAQRYGVSAAALFHLAWALVVARSTGKDDVVFGTVLFGRMQGGEGADRAMGMFINTLPMRIKLGMRTVVQSLQETHAGLTDLMHHEHASLSLAQRCSGLAGGTPLFTGLLNYRHSVEPVAGGADGIWEGMALIGGGERTNYPIDMTVDDLGRSFQLVGHIHESFSAQKLCEYMQSAVEGIVAALAEQPQQTLGDIELLKDAERAQLQALGENP</sequence>
<comment type="caution">
    <text evidence="2">The sequence shown here is derived from an EMBL/GenBank/DDBJ whole genome shotgun (WGS) entry which is preliminary data.</text>
</comment>
<dbReference type="InterPro" id="IPR023213">
    <property type="entry name" value="CAT-like_dom_sf"/>
</dbReference>
<dbReference type="PANTHER" id="PTHR45527">
    <property type="entry name" value="NONRIBOSOMAL PEPTIDE SYNTHETASE"/>
    <property type="match status" value="1"/>
</dbReference>
<dbReference type="InterPro" id="IPR036736">
    <property type="entry name" value="ACP-like_sf"/>
</dbReference>
<dbReference type="InterPro" id="IPR009081">
    <property type="entry name" value="PP-bd_ACP"/>
</dbReference>
<dbReference type="GO" id="GO:0003824">
    <property type="term" value="F:catalytic activity"/>
    <property type="evidence" value="ECO:0007669"/>
    <property type="project" value="InterPro"/>
</dbReference>
<dbReference type="PANTHER" id="PTHR45527:SF1">
    <property type="entry name" value="FATTY ACID SYNTHASE"/>
    <property type="match status" value="1"/>
</dbReference>
<dbReference type="GO" id="GO:0005737">
    <property type="term" value="C:cytoplasm"/>
    <property type="evidence" value="ECO:0007669"/>
    <property type="project" value="TreeGrafter"/>
</dbReference>
<reference evidence="2 3" key="1">
    <citation type="journal article" date="2011" name="PLoS Pathog.">
        <title>Dynamic evolution of pathogenicity revealed by sequencing and comparative genomics of 19 Pseudomonas syringae isolates.</title>
        <authorList>
            <person name="Baltrus D.A."/>
            <person name="Nishimura M.T."/>
            <person name="Romanchuk A."/>
            <person name="Chang J.H."/>
            <person name="Mukhtar M.S."/>
            <person name="Cherkis K."/>
            <person name="Roach J."/>
            <person name="Grant S.R."/>
            <person name="Jones C.D."/>
            <person name="Dangl J.L."/>
        </authorList>
    </citation>
    <scope>NUCLEOTIDE SEQUENCE [LARGE SCALE GENOMIC DNA]</scope>
    <source>
        <strain evidence="2 3">301020</strain>
    </source>
</reference>
<evidence type="ECO:0000313" key="3">
    <source>
        <dbReference type="Proteomes" id="UP000003465"/>
    </source>
</evidence>
<dbReference type="Gene3D" id="3.30.559.10">
    <property type="entry name" value="Chloramphenicol acetyltransferase-like domain"/>
    <property type="match status" value="1"/>
</dbReference>
<dbReference type="Gene3D" id="1.10.1200.10">
    <property type="entry name" value="ACP-like"/>
    <property type="match status" value="1"/>
</dbReference>
<accession>A0A656GHP1</accession>
<proteinExistence type="predicted"/>